<dbReference type="Gene3D" id="3.40.390.10">
    <property type="entry name" value="Collagenase (Catalytic Domain)"/>
    <property type="match status" value="1"/>
</dbReference>
<dbReference type="GO" id="GO:0008237">
    <property type="term" value="F:metallopeptidase activity"/>
    <property type="evidence" value="ECO:0007669"/>
    <property type="project" value="InterPro"/>
</dbReference>
<evidence type="ECO:0000313" key="2">
    <source>
        <dbReference type="Proteomes" id="UP000460416"/>
    </source>
</evidence>
<evidence type="ECO:0000313" key="1">
    <source>
        <dbReference type="EMBL" id="MUP43471.1"/>
    </source>
</evidence>
<comment type="caution">
    <text evidence="1">The sequence shown here is derived from an EMBL/GenBank/DDBJ whole genome shotgun (WGS) entry which is preliminary data.</text>
</comment>
<dbReference type="PROSITE" id="PS51257">
    <property type="entry name" value="PROKAR_LIPOPROTEIN"/>
    <property type="match status" value="1"/>
</dbReference>
<accession>A0A7K1LS82</accession>
<proteinExistence type="predicted"/>
<keyword evidence="2" id="KW-1185">Reference proteome</keyword>
<dbReference type="RefSeq" id="WP_156277242.1">
    <property type="nucleotide sequence ID" value="NZ_BAABGI010000004.1"/>
</dbReference>
<dbReference type="OrthoDB" id="127762at2"/>
<dbReference type="InterPro" id="IPR024079">
    <property type="entry name" value="MetalloPept_cat_dom_sf"/>
</dbReference>
<dbReference type="AlphaFoldDB" id="A0A7K1LS82"/>
<dbReference type="Pfam" id="PF09471">
    <property type="entry name" value="Peptidase_M64"/>
    <property type="match status" value="1"/>
</dbReference>
<dbReference type="InterPro" id="IPR019026">
    <property type="entry name" value="Peptidase_M64_IgA"/>
</dbReference>
<dbReference type="EMBL" id="VJVW01000005">
    <property type="protein sequence ID" value="MUP43471.1"/>
    <property type="molecule type" value="Genomic_DNA"/>
</dbReference>
<reference evidence="1 2" key="1">
    <citation type="submission" date="2019-07" db="EMBL/GenBank/DDBJ databases">
        <title>Gramella aestuarii sp. nov., isolated from a tidal flat, and emended description of Gramella echinicola.</title>
        <authorList>
            <person name="Liu L."/>
        </authorList>
    </citation>
    <scope>NUCLEOTIDE SEQUENCE [LARGE SCALE GENOMIC DNA]</scope>
    <source>
        <strain evidence="1 2">BS12</strain>
    </source>
</reference>
<sequence>MKRFFLLAVFLLSVCSCEDEIVPNLKPIEPQVEACLEYDIPCPEIMHEKNEGCVANIIFLAEGFTEAEIPEFENLSQIAMEAIMEMEPFKSASENLNFYRVNSISATTGISSKAYTSTCNGTTGTDSFSDTPWAVYSNKLGLKRLLGMDREKRDSLEELFGNYAIGDYVYTIIIANTTGYFGGSEFPGVTEYNTIEDPKVSNMIVSKYKSGEIFKYLIRHEFGHSFGNLDDEYVDSLANCTLEEMQSYFLETPKLNVLTYNPGGWYEGARYLPTGTGGSGKIL</sequence>
<organism evidence="1 2">
    <name type="scientific">Christiangramia aestuarii</name>
    <dbReference type="NCBI Taxonomy" id="1028746"/>
    <lineage>
        <taxon>Bacteria</taxon>
        <taxon>Pseudomonadati</taxon>
        <taxon>Bacteroidota</taxon>
        <taxon>Flavobacteriia</taxon>
        <taxon>Flavobacteriales</taxon>
        <taxon>Flavobacteriaceae</taxon>
        <taxon>Christiangramia</taxon>
    </lineage>
</organism>
<gene>
    <name evidence="1" type="ORF">FLP08_12870</name>
</gene>
<name>A0A7K1LS82_9FLAO</name>
<dbReference type="Proteomes" id="UP000460416">
    <property type="component" value="Unassembled WGS sequence"/>
</dbReference>
<protein>
    <submittedName>
        <fullName evidence="1">Uncharacterized protein</fullName>
    </submittedName>
</protein>